<comment type="caution">
    <text evidence="2">The sequence shown here is derived from an EMBL/GenBank/DDBJ whole genome shotgun (WGS) entry which is preliminary data.</text>
</comment>
<reference evidence="2 3" key="1">
    <citation type="journal article" date="2015" name="Environ. Microbiol.">
        <title>Metagenome sequence of Elaphomyces granulatus from sporocarp tissue reveals Ascomycota ectomycorrhizal fingerprints of genome expansion and a Proteobacteria-rich microbiome.</title>
        <authorList>
            <person name="Quandt C.A."/>
            <person name="Kohler A."/>
            <person name="Hesse C.N."/>
            <person name="Sharpton T.J."/>
            <person name="Martin F."/>
            <person name="Spatafora J.W."/>
        </authorList>
    </citation>
    <scope>NUCLEOTIDE SEQUENCE [LARGE SCALE GENOMIC DNA]</scope>
    <source>
        <strain evidence="2 3">OSC145934</strain>
    </source>
</reference>
<name>A0A232LPZ6_9EURO</name>
<organism evidence="2 3">
    <name type="scientific">Elaphomyces granulatus</name>
    <dbReference type="NCBI Taxonomy" id="519963"/>
    <lineage>
        <taxon>Eukaryota</taxon>
        <taxon>Fungi</taxon>
        <taxon>Dikarya</taxon>
        <taxon>Ascomycota</taxon>
        <taxon>Pezizomycotina</taxon>
        <taxon>Eurotiomycetes</taxon>
        <taxon>Eurotiomycetidae</taxon>
        <taxon>Eurotiales</taxon>
        <taxon>Elaphomycetaceae</taxon>
        <taxon>Elaphomyces</taxon>
    </lineage>
</organism>
<sequence length="596" mass="66384">MATIFRRSNRGSETELSYASPAPLRLLLVAPSPSHAGDGRRRKNRGSSDDSGAELSDENQQGRVVHLLEKVNSILLSHEVAFQSVDMCGRRSRVDPELDVSPTVLVLARRNALDKSWLNACRDIRAFLAKENLSSFNVEIADERAFELPRYSPVLPSDAIFCVWDKVWDQILMKLDLKDIVCIECFRMGTSDNPKENPPTVILTVIKQSARDWRQVREAVVGVLNYFNLPMVGVSIGPGNILRQDGGWIEYPLDAYQDAAQAGVSLGIHGSALSAGTFAGWVEIKDPRTGEWTKLGLTCFHCVDPGSNSVSSTDLPQLQQWHKNSVVPGDQNAERLLKLDQPRQKDIQRELDEIEENLRSTADDEFGRIETAIGSDEYVTPREMRKYTQSKQLIQTYVERKTMILDFVGRDKHLLGHVFSASGYREAGVATIRSDTPTILDWALISPRPWRSRSDNAILNYGSPPPSMPLPPDLRLVNWDDQDLKGVTKVYKAGRSTGYTAGEYSHLNTVSIATVFENGKPKPKITTEHSITGRHGQPFSLKGDSGAFVFTQSGEVIGVVFAGHEQRPVTYFTHIADVFSDIKQKTGATEVRIYES</sequence>
<evidence type="ECO:0008006" key="4">
    <source>
        <dbReference type="Google" id="ProtNLM"/>
    </source>
</evidence>
<keyword evidence="3" id="KW-1185">Reference proteome</keyword>
<proteinExistence type="predicted"/>
<evidence type="ECO:0000256" key="1">
    <source>
        <dbReference type="SAM" id="MobiDB-lite"/>
    </source>
</evidence>
<feature type="region of interest" description="Disordered" evidence="1">
    <location>
        <begin position="30"/>
        <end position="59"/>
    </location>
</feature>
<dbReference type="AlphaFoldDB" id="A0A232LPZ6"/>
<dbReference type="InterPro" id="IPR009003">
    <property type="entry name" value="Peptidase_S1_PA"/>
</dbReference>
<dbReference type="Proteomes" id="UP000243515">
    <property type="component" value="Unassembled WGS sequence"/>
</dbReference>
<accession>A0A232LPZ6</accession>
<dbReference type="OrthoDB" id="5424209at2759"/>
<evidence type="ECO:0000313" key="3">
    <source>
        <dbReference type="Proteomes" id="UP000243515"/>
    </source>
</evidence>
<protein>
    <recommendedName>
        <fullName evidence="4">Peptidase S7 domain-containing protein</fullName>
    </recommendedName>
</protein>
<gene>
    <name evidence="2" type="ORF">Egran_05991</name>
</gene>
<dbReference type="SUPFAM" id="SSF50494">
    <property type="entry name" value="Trypsin-like serine proteases"/>
    <property type="match status" value="1"/>
</dbReference>
<evidence type="ECO:0000313" key="2">
    <source>
        <dbReference type="EMBL" id="OXV06241.1"/>
    </source>
</evidence>
<dbReference type="EMBL" id="NPHW01005967">
    <property type="protein sequence ID" value="OXV06241.1"/>
    <property type="molecule type" value="Genomic_DNA"/>
</dbReference>